<gene>
    <name evidence="1" type="ORF">ATY39_09270</name>
</gene>
<proteinExistence type="predicted"/>
<organism evidence="1 2">
    <name type="scientific">Rummeliibacillus stabekisii</name>
    <dbReference type="NCBI Taxonomy" id="241244"/>
    <lineage>
        <taxon>Bacteria</taxon>
        <taxon>Bacillati</taxon>
        <taxon>Bacillota</taxon>
        <taxon>Bacilli</taxon>
        <taxon>Bacillales</taxon>
        <taxon>Caryophanaceae</taxon>
        <taxon>Rummeliibacillus</taxon>
    </lineage>
</organism>
<reference evidence="1 2" key="1">
    <citation type="journal article" date="2016" name="Genome Announc.">
        <title>Whole-Genome Sequence of Rummeliibacillus stabekisii Strain PP9 Isolated from Antarctic Soil.</title>
        <authorList>
            <person name="da Mota F.F."/>
            <person name="Vollu R.E."/>
            <person name="Jurelevicius D."/>
            <person name="Seldin L."/>
        </authorList>
    </citation>
    <scope>NUCLEOTIDE SEQUENCE [LARGE SCALE GENOMIC DNA]</scope>
    <source>
        <strain evidence="1 2">PP9</strain>
    </source>
</reference>
<dbReference type="EMBL" id="CP014806">
    <property type="protein sequence ID" value="AMW99634.1"/>
    <property type="molecule type" value="Genomic_DNA"/>
</dbReference>
<sequence length="63" mass="7434">MDDFRKGNLCNLQKRINILVKMYYNKRWLEGESSTKGVFIELVCIHFLWIHVQQKSISPYGSG</sequence>
<dbReference type="AlphaFoldDB" id="A0A143HD28"/>
<reference evidence="2" key="2">
    <citation type="submission" date="2016-03" db="EMBL/GenBank/DDBJ databases">
        <authorList>
            <person name="Ploux O."/>
        </authorList>
    </citation>
    <scope>NUCLEOTIDE SEQUENCE [LARGE SCALE GENOMIC DNA]</scope>
    <source>
        <strain evidence="2">PP9</strain>
    </source>
</reference>
<accession>A0A143HD28</accession>
<dbReference type="Proteomes" id="UP000076021">
    <property type="component" value="Chromosome"/>
</dbReference>
<evidence type="ECO:0000313" key="2">
    <source>
        <dbReference type="Proteomes" id="UP000076021"/>
    </source>
</evidence>
<evidence type="ECO:0000313" key="1">
    <source>
        <dbReference type="EMBL" id="AMW99634.1"/>
    </source>
</evidence>
<dbReference type="STRING" id="241244.ATY39_09270"/>
<keyword evidence="2" id="KW-1185">Reference proteome</keyword>
<protein>
    <submittedName>
        <fullName evidence="1">Uncharacterized protein</fullName>
    </submittedName>
</protein>
<dbReference type="KEGG" id="rst:ATY39_09270"/>
<name>A0A143HD28_9BACL</name>